<dbReference type="InterPro" id="IPR000843">
    <property type="entry name" value="HTH_LacI"/>
</dbReference>
<dbReference type="SUPFAM" id="SSF47413">
    <property type="entry name" value="lambda repressor-like DNA-binding domains"/>
    <property type="match status" value="1"/>
</dbReference>
<evidence type="ECO:0000313" key="5">
    <source>
        <dbReference type="EMBL" id="MBP1040484.1"/>
    </source>
</evidence>
<dbReference type="GO" id="GO:0003700">
    <property type="term" value="F:DNA-binding transcription factor activity"/>
    <property type="evidence" value="ECO:0007669"/>
    <property type="project" value="TreeGrafter"/>
</dbReference>
<name>A0A940SU83_9ENTE</name>
<sequence>MSISMVEVAKRAGVSIATVSRVMNGKDGFSEKTRRKVEEVIAELGYQKNEMASSLKKNFSQSLGVIIPSVVTNYHGLIVEGIESKAQELGYSVLLSHSGENAEYFERSLQSLAERRVEGIIFVSIQPNAFQFDLLEKTGVAHIFISSESPTFDYPYIKIDDYQAAYDATTYLIQHGHQKIGIVGIDKKDAVAGIPRIKGYQQAMKDHQLGTKPDWVRNGDFGVEMGEVGANYLLTRYPDMTAIFGGSDEAAIGAIKACGKRGLRVPHDVSVSGFDDSMTALLSFPELTTIHQPLYQMGDLAVSEIINKCENASEITSQIVPYKLVERGSVAQKSK</sequence>
<dbReference type="PROSITE" id="PS50932">
    <property type="entry name" value="HTH_LACI_2"/>
    <property type="match status" value="1"/>
</dbReference>
<dbReference type="InterPro" id="IPR001761">
    <property type="entry name" value="Peripla_BP/Lac1_sug-bd_dom"/>
</dbReference>
<dbReference type="CDD" id="cd01392">
    <property type="entry name" value="HTH_LacI"/>
    <property type="match status" value="1"/>
</dbReference>
<reference evidence="5" key="1">
    <citation type="submission" date="2020-12" db="EMBL/GenBank/DDBJ databases">
        <title>Vagococcus allomyrinae sp. nov. and Enterococcus lavae sp. nov., isolated from the larvae of Allomyrina dichotoma.</title>
        <authorList>
            <person name="Lee S.D."/>
        </authorList>
    </citation>
    <scope>NUCLEOTIDE SEQUENCE</scope>
    <source>
        <strain evidence="5">BWB3-3</strain>
    </source>
</reference>
<proteinExistence type="predicted"/>
<accession>A0A940SU83</accession>
<dbReference type="Gene3D" id="1.10.260.40">
    <property type="entry name" value="lambda repressor-like DNA-binding domains"/>
    <property type="match status" value="1"/>
</dbReference>
<dbReference type="InterPro" id="IPR010982">
    <property type="entry name" value="Lambda_DNA-bd_dom_sf"/>
</dbReference>
<gene>
    <name evidence="5" type="ORF">I6N95_05670</name>
</gene>
<feature type="domain" description="HTH lacI-type" evidence="4">
    <location>
        <begin position="3"/>
        <end position="57"/>
    </location>
</feature>
<keyword evidence="3" id="KW-0804">Transcription</keyword>
<dbReference type="SUPFAM" id="SSF53822">
    <property type="entry name" value="Periplasmic binding protein-like I"/>
    <property type="match status" value="1"/>
</dbReference>
<dbReference type="Pfam" id="PF00356">
    <property type="entry name" value="LacI"/>
    <property type="match status" value="1"/>
</dbReference>
<dbReference type="EMBL" id="JAEEGA010000003">
    <property type="protein sequence ID" value="MBP1040484.1"/>
    <property type="molecule type" value="Genomic_DNA"/>
</dbReference>
<keyword evidence="2 5" id="KW-0238">DNA-binding</keyword>
<dbReference type="Gene3D" id="3.40.50.2300">
    <property type="match status" value="2"/>
</dbReference>
<comment type="caution">
    <text evidence="5">The sequence shown here is derived from an EMBL/GenBank/DDBJ whole genome shotgun (WGS) entry which is preliminary data.</text>
</comment>
<evidence type="ECO:0000313" key="6">
    <source>
        <dbReference type="Proteomes" id="UP000674938"/>
    </source>
</evidence>
<dbReference type="InterPro" id="IPR028082">
    <property type="entry name" value="Peripla_BP_I"/>
</dbReference>
<dbReference type="GO" id="GO:0000976">
    <property type="term" value="F:transcription cis-regulatory region binding"/>
    <property type="evidence" value="ECO:0007669"/>
    <property type="project" value="TreeGrafter"/>
</dbReference>
<dbReference type="PANTHER" id="PTHR30146">
    <property type="entry name" value="LACI-RELATED TRANSCRIPTIONAL REPRESSOR"/>
    <property type="match status" value="1"/>
</dbReference>
<dbReference type="Pfam" id="PF00532">
    <property type="entry name" value="Peripla_BP_1"/>
    <property type="match status" value="1"/>
</dbReference>
<dbReference type="SMART" id="SM00354">
    <property type="entry name" value="HTH_LACI"/>
    <property type="match status" value="1"/>
</dbReference>
<keyword evidence="1" id="KW-0805">Transcription regulation</keyword>
<dbReference type="RefSeq" id="WP_209525497.1">
    <property type="nucleotide sequence ID" value="NZ_JAEEGA010000003.1"/>
</dbReference>
<dbReference type="AlphaFoldDB" id="A0A940SU83"/>
<dbReference type="PROSITE" id="PS00356">
    <property type="entry name" value="HTH_LACI_1"/>
    <property type="match status" value="1"/>
</dbReference>
<evidence type="ECO:0000256" key="2">
    <source>
        <dbReference type="ARBA" id="ARBA00023125"/>
    </source>
</evidence>
<keyword evidence="6" id="KW-1185">Reference proteome</keyword>
<evidence type="ECO:0000256" key="3">
    <source>
        <dbReference type="ARBA" id="ARBA00023163"/>
    </source>
</evidence>
<protein>
    <submittedName>
        <fullName evidence="5">LacI family DNA-binding transcriptional regulator</fullName>
    </submittedName>
</protein>
<evidence type="ECO:0000256" key="1">
    <source>
        <dbReference type="ARBA" id="ARBA00023015"/>
    </source>
</evidence>
<organism evidence="5 6">
    <name type="scientific">Vagococcus allomyrinae</name>
    <dbReference type="NCBI Taxonomy" id="2794353"/>
    <lineage>
        <taxon>Bacteria</taxon>
        <taxon>Bacillati</taxon>
        <taxon>Bacillota</taxon>
        <taxon>Bacilli</taxon>
        <taxon>Lactobacillales</taxon>
        <taxon>Enterococcaceae</taxon>
        <taxon>Vagococcus</taxon>
    </lineage>
</organism>
<dbReference type="PANTHER" id="PTHR30146:SF109">
    <property type="entry name" value="HTH-TYPE TRANSCRIPTIONAL REGULATOR GALS"/>
    <property type="match status" value="1"/>
</dbReference>
<evidence type="ECO:0000259" key="4">
    <source>
        <dbReference type="PROSITE" id="PS50932"/>
    </source>
</evidence>
<dbReference type="Proteomes" id="UP000674938">
    <property type="component" value="Unassembled WGS sequence"/>
</dbReference>